<evidence type="ECO:0000313" key="1">
    <source>
        <dbReference type="EMBL" id="KDQ34161.1"/>
    </source>
</evidence>
<evidence type="ECO:0000313" key="2">
    <source>
        <dbReference type="Proteomes" id="UP000027073"/>
    </source>
</evidence>
<protein>
    <submittedName>
        <fullName evidence="1">Uncharacterized protein</fullName>
    </submittedName>
</protein>
<feature type="non-terminal residue" evidence="1">
    <location>
        <position position="128"/>
    </location>
</feature>
<dbReference type="HOGENOM" id="CLU_1964845_0_0_1"/>
<dbReference type="EMBL" id="KL198004">
    <property type="protein sequence ID" value="KDQ34161.1"/>
    <property type="molecule type" value="Genomic_DNA"/>
</dbReference>
<organism evidence="1 2">
    <name type="scientific">Pleurotus ostreatus (strain PC15)</name>
    <name type="common">Oyster mushroom</name>
    <dbReference type="NCBI Taxonomy" id="1137138"/>
    <lineage>
        <taxon>Eukaryota</taxon>
        <taxon>Fungi</taxon>
        <taxon>Dikarya</taxon>
        <taxon>Basidiomycota</taxon>
        <taxon>Agaricomycotina</taxon>
        <taxon>Agaricomycetes</taxon>
        <taxon>Agaricomycetidae</taxon>
        <taxon>Agaricales</taxon>
        <taxon>Pleurotineae</taxon>
        <taxon>Pleurotaceae</taxon>
        <taxon>Pleurotus</taxon>
    </lineage>
</organism>
<accession>A0A067PE55</accession>
<reference evidence="2" key="1">
    <citation type="journal article" date="2014" name="Proc. Natl. Acad. Sci. U.S.A.">
        <title>Extensive sampling of basidiomycete genomes demonstrates inadequacy of the white-rot/brown-rot paradigm for wood decay fungi.</title>
        <authorList>
            <person name="Riley R."/>
            <person name="Salamov A.A."/>
            <person name="Brown D.W."/>
            <person name="Nagy L.G."/>
            <person name="Floudas D."/>
            <person name="Held B.W."/>
            <person name="Levasseur A."/>
            <person name="Lombard V."/>
            <person name="Morin E."/>
            <person name="Otillar R."/>
            <person name="Lindquist E.A."/>
            <person name="Sun H."/>
            <person name="LaButti K.M."/>
            <person name="Schmutz J."/>
            <person name="Jabbour D."/>
            <person name="Luo H."/>
            <person name="Baker S.E."/>
            <person name="Pisabarro A.G."/>
            <person name="Walton J.D."/>
            <person name="Blanchette R.A."/>
            <person name="Henrissat B."/>
            <person name="Martin F."/>
            <person name="Cullen D."/>
            <person name="Hibbett D.S."/>
            <person name="Grigoriev I.V."/>
        </authorList>
    </citation>
    <scope>NUCLEOTIDE SEQUENCE [LARGE SCALE GENOMIC DNA]</scope>
    <source>
        <strain evidence="2">PC15</strain>
    </source>
</reference>
<name>A0A067PE55_PLEO1</name>
<dbReference type="AlphaFoldDB" id="A0A067PE55"/>
<dbReference type="Proteomes" id="UP000027073">
    <property type="component" value="Unassembled WGS sequence"/>
</dbReference>
<sequence length="128" mass="14624">MLASSLLRARPGIQEIDAKIESSNPEIGVIQAEIRCPKSTRTRTCSPYPKLLQTSYQSSSRRSHWMRICFRLLNHRKPTRTYSQPRRCVGFGARSRSIRHASGLHVCICTTSYRSDVFGPRRLCAFIP</sequence>
<dbReference type="InParanoid" id="A0A067PE55"/>
<proteinExistence type="predicted"/>
<gene>
    <name evidence="1" type="ORF">PLEOSDRAFT_172241</name>
</gene>
<dbReference type="VEuPathDB" id="FungiDB:PLEOSDRAFT_172241"/>